<feature type="non-terminal residue" evidence="1">
    <location>
        <position position="1"/>
    </location>
</feature>
<dbReference type="Proteomes" id="UP001189624">
    <property type="component" value="Chromosome 9"/>
</dbReference>
<evidence type="ECO:0000313" key="2">
    <source>
        <dbReference type="Proteomes" id="UP001189624"/>
    </source>
</evidence>
<dbReference type="EMBL" id="OY731406">
    <property type="protein sequence ID" value="CAJ1975056.1"/>
    <property type="molecule type" value="Genomic_DNA"/>
</dbReference>
<proteinExistence type="predicted"/>
<organism evidence="1 2">
    <name type="scientific">Sphenostylis stenocarpa</name>
    <dbReference type="NCBI Taxonomy" id="92480"/>
    <lineage>
        <taxon>Eukaryota</taxon>
        <taxon>Viridiplantae</taxon>
        <taxon>Streptophyta</taxon>
        <taxon>Embryophyta</taxon>
        <taxon>Tracheophyta</taxon>
        <taxon>Spermatophyta</taxon>
        <taxon>Magnoliopsida</taxon>
        <taxon>eudicotyledons</taxon>
        <taxon>Gunneridae</taxon>
        <taxon>Pentapetalae</taxon>
        <taxon>rosids</taxon>
        <taxon>fabids</taxon>
        <taxon>Fabales</taxon>
        <taxon>Fabaceae</taxon>
        <taxon>Papilionoideae</taxon>
        <taxon>50 kb inversion clade</taxon>
        <taxon>NPAAA clade</taxon>
        <taxon>indigoferoid/millettioid clade</taxon>
        <taxon>Phaseoleae</taxon>
        <taxon>Sphenostylis</taxon>
    </lineage>
</organism>
<gene>
    <name evidence="1" type="ORF">AYBTSS11_LOCUS27146</name>
</gene>
<dbReference type="Gramene" id="rna-AYBTSS11_LOCUS27146">
    <property type="protein sequence ID" value="CAJ1975056.1"/>
    <property type="gene ID" value="gene-AYBTSS11_LOCUS27146"/>
</dbReference>
<evidence type="ECO:0000313" key="1">
    <source>
        <dbReference type="EMBL" id="CAJ1975056.1"/>
    </source>
</evidence>
<keyword evidence="2" id="KW-1185">Reference proteome</keyword>
<accession>A0AA86SY60</accession>
<reference evidence="1" key="1">
    <citation type="submission" date="2023-10" db="EMBL/GenBank/DDBJ databases">
        <authorList>
            <person name="Domelevo Entfellner J.-B."/>
        </authorList>
    </citation>
    <scope>NUCLEOTIDE SEQUENCE</scope>
</reference>
<dbReference type="AlphaFoldDB" id="A0AA86SY60"/>
<sequence length="58" mass="6509">DFNPLVDYTPPYSQINYQNIVVRVKRKEVKEATLYCCSGVLPGRPYLLCSPLSGFPTG</sequence>
<name>A0AA86SY60_9FABA</name>
<protein>
    <submittedName>
        <fullName evidence="1">Uncharacterized protein</fullName>
    </submittedName>
</protein>